<dbReference type="EMBL" id="AMBO01000277">
    <property type="protein sequence ID" value="EKD02742.1"/>
    <property type="molecule type" value="Genomic_DNA"/>
</dbReference>
<gene>
    <name evidence="1" type="ORF">A1Q2_02972</name>
</gene>
<protein>
    <submittedName>
        <fullName evidence="1">Uncharacterized protein</fullName>
    </submittedName>
</protein>
<reference evidence="1 2" key="1">
    <citation type="journal article" date="2012" name="Eukaryot. Cell">
        <title>Genome sequence of the Trichosporon asahii environmental strain CBS 8904.</title>
        <authorList>
            <person name="Yang R.Y."/>
            <person name="Li H.T."/>
            <person name="Zhu H."/>
            <person name="Zhou G.P."/>
            <person name="Wang M."/>
            <person name="Wang L."/>
        </authorList>
    </citation>
    <scope>NUCLEOTIDE SEQUENCE [LARGE SCALE GENOMIC DNA]</scope>
    <source>
        <strain evidence="1 2">CBS 8904</strain>
    </source>
</reference>
<keyword evidence="2" id="KW-1185">Reference proteome</keyword>
<dbReference type="InterPro" id="IPR032675">
    <property type="entry name" value="LRR_dom_sf"/>
</dbReference>
<dbReference type="Proteomes" id="UP000006757">
    <property type="component" value="Unassembled WGS sequence"/>
</dbReference>
<sequence>MSGTQITHWPSIDNLAGWAKVEVLRLSCAEAKELTPEAVLKHDPTKLSGDPRVDRPFLIAKLEHLTMLNGVPVSSTERWDAELYYVHFINALPSANPDHWGRYDELVAKHGKGPKAVSKGPQTLKSKLLSESPASWSGFIPVDPVSNKCGQGLSRAQLTTDLNVIPPSGHSFTLRALPSMSIAMLRKKIAVKLKQSADTIALWTAFAHKDLDGFWERGEQMDTSRDVGWYLNEHDGTVLVSIEE</sequence>
<proteinExistence type="predicted"/>
<dbReference type="InParanoid" id="K1VT45"/>
<organism evidence="1 2">
    <name type="scientific">Trichosporon asahii var. asahii (strain CBS 8904)</name>
    <name type="common">Yeast</name>
    <dbReference type="NCBI Taxonomy" id="1220162"/>
    <lineage>
        <taxon>Eukaryota</taxon>
        <taxon>Fungi</taxon>
        <taxon>Dikarya</taxon>
        <taxon>Basidiomycota</taxon>
        <taxon>Agaricomycotina</taxon>
        <taxon>Tremellomycetes</taxon>
        <taxon>Trichosporonales</taxon>
        <taxon>Trichosporonaceae</taxon>
        <taxon>Trichosporon</taxon>
    </lineage>
</organism>
<comment type="caution">
    <text evidence="1">The sequence shown here is derived from an EMBL/GenBank/DDBJ whole genome shotgun (WGS) entry which is preliminary data.</text>
</comment>
<evidence type="ECO:0000313" key="2">
    <source>
        <dbReference type="Proteomes" id="UP000006757"/>
    </source>
</evidence>
<evidence type="ECO:0000313" key="1">
    <source>
        <dbReference type="EMBL" id="EKD02742.1"/>
    </source>
</evidence>
<accession>K1VT45</accession>
<dbReference type="HOGENOM" id="CLU_1138690_0_0_1"/>
<name>K1VT45_TRIAC</name>
<dbReference type="AlphaFoldDB" id="K1VT45"/>
<dbReference type="STRING" id="1220162.K1VT45"/>
<dbReference type="Gene3D" id="3.80.10.10">
    <property type="entry name" value="Ribonuclease Inhibitor"/>
    <property type="match status" value="1"/>
</dbReference>